<reference evidence="2 3" key="1">
    <citation type="submission" date="2020-08" db="EMBL/GenBank/DDBJ databases">
        <authorList>
            <person name="Seo M.-J."/>
        </authorList>
    </citation>
    <scope>NUCLEOTIDE SEQUENCE [LARGE SCALE GENOMIC DNA]</scope>
    <source>
        <strain evidence="2 3">MBLA0160</strain>
    </source>
</reference>
<feature type="compositionally biased region" description="Acidic residues" evidence="1">
    <location>
        <begin position="24"/>
        <end position="33"/>
    </location>
</feature>
<evidence type="ECO:0000256" key="1">
    <source>
        <dbReference type="SAM" id="MobiDB-lite"/>
    </source>
</evidence>
<dbReference type="Proteomes" id="UP000546257">
    <property type="component" value="Unassembled WGS sequence"/>
</dbReference>
<dbReference type="RefSeq" id="WP_185193300.1">
    <property type="nucleotide sequence ID" value="NZ_JACKXD010000004.1"/>
</dbReference>
<protein>
    <submittedName>
        <fullName evidence="2">Uncharacterized protein</fullName>
    </submittedName>
</protein>
<evidence type="ECO:0000313" key="3">
    <source>
        <dbReference type="Proteomes" id="UP000546257"/>
    </source>
</evidence>
<dbReference type="AlphaFoldDB" id="A0A7J9SLN1"/>
<feature type="region of interest" description="Disordered" evidence="1">
    <location>
        <begin position="1"/>
        <end position="38"/>
    </location>
</feature>
<feature type="compositionally biased region" description="Basic and acidic residues" evidence="1">
    <location>
        <begin position="7"/>
        <end position="20"/>
    </location>
</feature>
<accession>A0A7J9SLN1</accession>
<name>A0A7J9SLN1_9EURY</name>
<sequence length="117" mass="13548">MTDDLPDSVRDALNDAKEAFEPPSDPDELEPDYPADMTPEERVDHVLTNEYPRWRGMEWIAAAADTDIEQAQSVVREHLSEGEVEVSGEGVRRNRYHVYFEEVEELTEKLDDRGQIW</sequence>
<organism evidence="2 3">
    <name type="scientific">Halobellus ruber</name>
    <dbReference type="NCBI Taxonomy" id="2761102"/>
    <lineage>
        <taxon>Archaea</taxon>
        <taxon>Methanobacteriati</taxon>
        <taxon>Methanobacteriota</taxon>
        <taxon>Stenosarchaea group</taxon>
        <taxon>Halobacteria</taxon>
        <taxon>Halobacteriales</taxon>
        <taxon>Haloferacaceae</taxon>
        <taxon>Halobellus</taxon>
    </lineage>
</organism>
<keyword evidence="3" id="KW-1185">Reference proteome</keyword>
<proteinExistence type="predicted"/>
<evidence type="ECO:0000313" key="2">
    <source>
        <dbReference type="EMBL" id="MBB6646917.1"/>
    </source>
</evidence>
<dbReference type="EMBL" id="JACKXD010000004">
    <property type="protein sequence ID" value="MBB6646917.1"/>
    <property type="molecule type" value="Genomic_DNA"/>
</dbReference>
<comment type="caution">
    <text evidence="2">The sequence shown here is derived from an EMBL/GenBank/DDBJ whole genome shotgun (WGS) entry which is preliminary data.</text>
</comment>
<gene>
    <name evidence="2" type="ORF">H5V44_11590</name>
</gene>